<feature type="transmembrane region" description="Helical" evidence="1">
    <location>
        <begin position="46"/>
        <end position="68"/>
    </location>
</feature>
<accession>A0A2A5SNW7</accession>
<evidence type="ECO:0000313" key="3">
    <source>
        <dbReference type="Proteomes" id="UP000218711"/>
    </source>
</evidence>
<keyword evidence="1" id="KW-0472">Membrane</keyword>
<dbReference type="AlphaFoldDB" id="A0A2A5SNW7"/>
<organism evidence="2 3">
    <name type="scientific">Lactococcus cremoris subsp. tructae</name>
    <dbReference type="NCBI Taxonomy" id="542833"/>
    <lineage>
        <taxon>Bacteria</taxon>
        <taxon>Bacillati</taxon>
        <taxon>Bacillota</taxon>
        <taxon>Bacilli</taxon>
        <taxon>Lactobacillales</taxon>
        <taxon>Streptococcaceae</taxon>
        <taxon>Lactococcus</taxon>
    </lineage>
</organism>
<protein>
    <submittedName>
        <fullName evidence="2">Uncharacterized protein</fullName>
    </submittedName>
</protein>
<dbReference type="Proteomes" id="UP000218711">
    <property type="component" value="Unassembled WGS sequence"/>
</dbReference>
<gene>
    <name evidence="2" type="ORF">RU92_GL001654</name>
</gene>
<evidence type="ECO:0000313" key="2">
    <source>
        <dbReference type="EMBL" id="PCS15495.1"/>
    </source>
</evidence>
<evidence type="ECO:0000256" key="1">
    <source>
        <dbReference type="SAM" id="Phobius"/>
    </source>
</evidence>
<keyword evidence="1" id="KW-1133">Transmembrane helix</keyword>
<feature type="transmembrane region" description="Helical" evidence="1">
    <location>
        <begin position="80"/>
        <end position="100"/>
    </location>
</feature>
<comment type="caution">
    <text evidence="2">The sequence shown here is derived from an EMBL/GenBank/DDBJ whole genome shotgun (WGS) entry which is preliminary data.</text>
</comment>
<reference evidence="2 3" key="1">
    <citation type="submission" date="2014-12" db="EMBL/GenBank/DDBJ databases">
        <title>Draft genome sequences of 10 type strains of Lactococcus.</title>
        <authorList>
            <person name="Sun Z."/>
            <person name="Zhong Z."/>
            <person name="Liu W."/>
            <person name="Zhang W."/>
            <person name="Zhang H."/>
        </authorList>
    </citation>
    <scope>NUCLEOTIDE SEQUENCE [LARGE SCALE GENOMIC DNA]</scope>
    <source>
        <strain evidence="2 3">DSM 21502</strain>
    </source>
</reference>
<dbReference type="EMBL" id="JXKC01000022">
    <property type="protein sequence ID" value="PCS15495.1"/>
    <property type="molecule type" value="Genomic_DNA"/>
</dbReference>
<sequence length="126" mass="13909">MLTSSEVTSDKFNLNSVVIGTSNVTLLPTKIEVKGFVQSGQFFRTLLVNTLSVIFFVVASLTTNSFFFENFVNTKSYSLFVAPLNGFICFTANHPIAIKIHKTRTKAILLAIAFPKVFIISPLSII</sequence>
<name>A0A2A5SNW7_LACLC</name>
<proteinExistence type="predicted"/>
<feature type="transmembrane region" description="Helical" evidence="1">
    <location>
        <begin position="107"/>
        <end position="125"/>
    </location>
</feature>
<keyword evidence="1" id="KW-0812">Transmembrane</keyword>